<dbReference type="PANTHER" id="PTHR43364:SF4">
    <property type="entry name" value="NAD(P)-LINKED OXIDOREDUCTASE SUPERFAMILY PROTEIN"/>
    <property type="match status" value="1"/>
</dbReference>
<keyword evidence="1" id="KW-0560">Oxidoreductase</keyword>
<dbReference type="GO" id="GO:0016491">
    <property type="term" value="F:oxidoreductase activity"/>
    <property type="evidence" value="ECO:0007669"/>
    <property type="project" value="UniProtKB-KW"/>
</dbReference>
<keyword evidence="5" id="KW-1185">Reference proteome</keyword>
<gene>
    <name evidence="4" type="ORF">RF55_4755</name>
</gene>
<sequence length="330" mass="36220">MAEDLTHNEIQIGGLPSSVLRIALGTWAIGGWMWGGSDDNLAIKTIHDAVANGINLIDTAPVYGFGHSEEVVGKALSTLSEKPFIATKVGLSWDNGKVYRDSRPEIIRQGVEDSLKRLGVETIALAQVHWPDLNTPIEETAAELAKLRQEGKILSLGVSNYSTAQMKIFQQAAPLSTSQDPLNIFERATEKTTLPFVKENDMALLAYGPLCRGLLSGKITADSVFSGDDLRKSDPKFQAPRFEEYLKAVKELQALADEKGKSLLALAIRWVLDLGPTIALWGARKPEQVTNIRDALDWSLTAEDYQKISDILARDTPDPIEPTFMAPPER</sequence>
<dbReference type="Pfam" id="PF00248">
    <property type="entry name" value="Aldo_ket_red"/>
    <property type="match status" value="1"/>
</dbReference>
<proteinExistence type="inferred from homology"/>
<evidence type="ECO:0000256" key="1">
    <source>
        <dbReference type="ARBA" id="ARBA00023002"/>
    </source>
</evidence>
<evidence type="ECO:0000313" key="5">
    <source>
        <dbReference type="Proteomes" id="UP000036403"/>
    </source>
</evidence>
<name>A0A0J7KXK8_LASNI</name>
<dbReference type="InterPro" id="IPR023210">
    <property type="entry name" value="NADP_OxRdtase_dom"/>
</dbReference>
<dbReference type="PANTHER" id="PTHR43364">
    <property type="entry name" value="NADH-SPECIFIC METHYLGLYOXAL REDUCTASE-RELATED"/>
    <property type="match status" value="1"/>
</dbReference>
<dbReference type="STRING" id="67767.A0A0J7KXK8"/>
<reference evidence="4 5" key="1">
    <citation type="submission" date="2015-04" db="EMBL/GenBank/DDBJ databases">
        <title>Lasius niger genome sequencing.</title>
        <authorList>
            <person name="Konorov E.A."/>
            <person name="Nikitin M.A."/>
            <person name="Kirill M.V."/>
            <person name="Chang P."/>
        </authorList>
    </citation>
    <scope>NUCLEOTIDE SEQUENCE [LARGE SCALE GENOMIC DNA]</scope>
    <source>
        <tissue evidence="4">Whole</tissue>
    </source>
</reference>
<dbReference type="EMBL" id="LBMM01002261">
    <property type="protein sequence ID" value="KMQ95051.1"/>
    <property type="molecule type" value="Genomic_DNA"/>
</dbReference>
<accession>A0A0J7KXK8</accession>
<dbReference type="OrthoDB" id="48988at2759"/>
<organism evidence="4 5">
    <name type="scientific">Lasius niger</name>
    <name type="common">Black garden ant</name>
    <dbReference type="NCBI Taxonomy" id="67767"/>
    <lineage>
        <taxon>Eukaryota</taxon>
        <taxon>Metazoa</taxon>
        <taxon>Ecdysozoa</taxon>
        <taxon>Arthropoda</taxon>
        <taxon>Hexapoda</taxon>
        <taxon>Insecta</taxon>
        <taxon>Pterygota</taxon>
        <taxon>Neoptera</taxon>
        <taxon>Endopterygota</taxon>
        <taxon>Hymenoptera</taxon>
        <taxon>Apocrita</taxon>
        <taxon>Aculeata</taxon>
        <taxon>Formicoidea</taxon>
        <taxon>Formicidae</taxon>
        <taxon>Formicinae</taxon>
        <taxon>Lasius</taxon>
        <taxon>Lasius</taxon>
    </lineage>
</organism>
<dbReference type="Gene3D" id="3.20.20.100">
    <property type="entry name" value="NADP-dependent oxidoreductase domain"/>
    <property type="match status" value="1"/>
</dbReference>
<dbReference type="AlphaFoldDB" id="A0A0J7KXK8"/>
<dbReference type="InterPro" id="IPR020471">
    <property type="entry name" value="AKR"/>
</dbReference>
<comment type="caution">
    <text evidence="4">The sequence shown here is derived from an EMBL/GenBank/DDBJ whole genome shotgun (WGS) entry which is preliminary data.</text>
</comment>
<comment type="similarity">
    <text evidence="2">Belongs to the aldo/keto reductase family. Aldo/keto reductase 2 subfamily.</text>
</comment>
<evidence type="ECO:0000313" key="4">
    <source>
        <dbReference type="EMBL" id="KMQ95051.1"/>
    </source>
</evidence>
<dbReference type="Proteomes" id="UP000036403">
    <property type="component" value="Unassembled WGS sequence"/>
</dbReference>
<evidence type="ECO:0000256" key="2">
    <source>
        <dbReference type="ARBA" id="ARBA00038157"/>
    </source>
</evidence>
<dbReference type="InterPro" id="IPR050523">
    <property type="entry name" value="AKR_Detox_Biosynth"/>
</dbReference>
<protein>
    <submittedName>
        <fullName evidence="4">Oxidoreductase</fullName>
    </submittedName>
</protein>
<dbReference type="InterPro" id="IPR036812">
    <property type="entry name" value="NAD(P)_OxRdtase_dom_sf"/>
</dbReference>
<dbReference type="SUPFAM" id="SSF51430">
    <property type="entry name" value="NAD(P)-linked oxidoreductase"/>
    <property type="match status" value="1"/>
</dbReference>
<feature type="domain" description="NADP-dependent oxidoreductase" evidence="3">
    <location>
        <begin position="21"/>
        <end position="311"/>
    </location>
</feature>
<evidence type="ECO:0000259" key="3">
    <source>
        <dbReference type="Pfam" id="PF00248"/>
    </source>
</evidence>
<dbReference type="PRINTS" id="PR00069">
    <property type="entry name" value="ALDKETRDTASE"/>
</dbReference>
<dbReference type="GO" id="GO:0005829">
    <property type="term" value="C:cytosol"/>
    <property type="evidence" value="ECO:0007669"/>
    <property type="project" value="TreeGrafter"/>
</dbReference>
<dbReference type="PaxDb" id="67767-A0A0J7KXK8"/>